<dbReference type="PANTHER" id="PTHR24369:SF157">
    <property type="entry name" value="LRRCT DOMAIN-CONTAINING PROTEIN"/>
    <property type="match status" value="1"/>
</dbReference>
<feature type="region of interest" description="Disordered" evidence="4">
    <location>
        <begin position="343"/>
        <end position="410"/>
    </location>
</feature>
<sequence>MSACPLALLALLAVAAATAAGDPPWPCESEMNKVKDLLQVNCVAQGLGSVPTGLPKDTGILQLGDNRLARVSLASFSHLSILSELDLSNNSLTALEADSPLPKLQQLVLSHNALERLPAFQGLPSLWRLALDHNGLSELPEGAFRALGSLRDLELQGNRLRRLPPGAFQGLAQLRDLDLSDNDLELLPGVLLEGLPELEILRLERNRLWTVPDGFFPEDTSFAYVYLAENPWHCDCHLVYLHNWIKENKISVYTRTPGPAEEITENNPESVKCHSPAADQGKPVMNFQAACRRPGDTEEEEEPAIAWPLATTAIRPPHVPSTPGATPPATMVSETARLPSTVALRTPTPSPTLGPSTAPLTVALRTPTPSPTLGPSTAQSTEALRTTTPSPTVGPGPDSTTTRVPTVAASTTTTIPLPLLSTQATTSALVSSTRPPVPSTTSETTLPPQAATATSHQPAASPTAITLPTAGAGASSLLPAAEPAAHYPCPAWPAQSQGRAHRRGRRLGAWAAWLAGHCCLLHLVLYAACLALVLLPTLALLGGLVCLLCGSRSSRHGPALGGAPRGRLGCDQWLEEEEVVAVAAPGAPGPAQRYRVCKTFHVAPFRQASWLFVSLPGRPRPCPGSLRRPTWYSLDRGTEAIGAVRLTYATSSL</sequence>
<feature type="compositionally biased region" description="Low complexity" evidence="4">
    <location>
        <begin position="386"/>
        <end position="402"/>
    </location>
</feature>
<dbReference type="InterPro" id="IPR003591">
    <property type="entry name" value="Leu-rich_rpt_typical-subtyp"/>
</dbReference>
<evidence type="ECO:0000256" key="1">
    <source>
        <dbReference type="ARBA" id="ARBA00022614"/>
    </source>
</evidence>
<dbReference type="PROSITE" id="PS51450">
    <property type="entry name" value="LRR"/>
    <property type="match status" value="3"/>
</dbReference>
<dbReference type="Gene3D" id="3.80.10.10">
    <property type="entry name" value="Ribonuclease Inhibitor"/>
    <property type="match status" value="1"/>
</dbReference>
<evidence type="ECO:0000313" key="8">
    <source>
        <dbReference type="EMBL" id="KAJ7313322.1"/>
    </source>
</evidence>
<accession>A0A9Q0XFG5</accession>
<feature type="transmembrane region" description="Helical" evidence="5">
    <location>
        <begin position="523"/>
        <end position="548"/>
    </location>
</feature>
<dbReference type="SMART" id="SM00364">
    <property type="entry name" value="LRR_BAC"/>
    <property type="match status" value="5"/>
</dbReference>
<evidence type="ECO:0000259" key="7">
    <source>
        <dbReference type="SMART" id="SM00082"/>
    </source>
</evidence>
<evidence type="ECO:0000256" key="6">
    <source>
        <dbReference type="SAM" id="SignalP"/>
    </source>
</evidence>
<dbReference type="InterPro" id="IPR000483">
    <property type="entry name" value="Cys-rich_flank_reg_C"/>
</dbReference>
<gene>
    <name evidence="8" type="ORF">JRQ81_004613</name>
</gene>
<keyword evidence="5" id="KW-1133">Transmembrane helix</keyword>
<keyword evidence="5" id="KW-0812">Transmembrane</keyword>
<organism evidence="8 9">
    <name type="scientific">Phrynocephalus forsythii</name>
    <dbReference type="NCBI Taxonomy" id="171643"/>
    <lineage>
        <taxon>Eukaryota</taxon>
        <taxon>Metazoa</taxon>
        <taxon>Chordata</taxon>
        <taxon>Craniata</taxon>
        <taxon>Vertebrata</taxon>
        <taxon>Euteleostomi</taxon>
        <taxon>Lepidosauria</taxon>
        <taxon>Squamata</taxon>
        <taxon>Bifurcata</taxon>
        <taxon>Unidentata</taxon>
        <taxon>Episquamata</taxon>
        <taxon>Toxicofera</taxon>
        <taxon>Iguania</taxon>
        <taxon>Acrodonta</taxon>
        <taxon>Agamidae</taxon>
        <taxon>Agaminae</taxon>
        <taxon>Phrynocephalus</taxon>
    </lineage>
</organism>
<feature type="region of interest" description="Disordered" evidence="4">
    <location>
        <begin position="426"/>
        <end position="466"/>
    </location>
</feature>
<keyword evidence="9" id="KW-1185">Reference proteome</keyword>
<feature type="compositionally biased region" description="Low complexity" evidence="4">
    <location>
        <begin position="351"/>
        <end position="361"/>
    </location>
</feature>
<feature type="signal peptide" evidence="6">
    <location>
        <begin position="1"/>
        <end position="21"/>
    </location>
</feature>
<feature type="region of interest" description="Disordered" evidence="4">
    <location>
        <begin position="309"/>
        <end position="331"/>
    </location>
</feature>
<evidence type="ECO:0000256" key="2">
    <source>
        <dbReference type="ARBA" id="ARBA00022729"/>
    </source>
</evidence>
<dbReference type="GO" id="GO:0005886">
    <property type="term" value="C:plasma membrane"/>
    <property type="evidence" value="ECO:0007669"/>
    <property type="project" value="TreeGrafter"/>
</dbReference>
<dbReference type="OrthoDB" id="8400687at2759"/>
<dbReference type="InterPro" id="IPR032675">
    <property type="entry name" value="LRR_dom_sf"/>
</dbReference>
<dbReference type="Pfam" id="PF13855">
    <property type="entry name" value="LRR_8"/>
    <property type="match status" value="2"/>
</dbReference>
<dbReference type="InterPro" id="IPR001611">
    <property type="entry name" value="Leu-rich_rpt"/>
</dbReference>
<protein>
    <recommendedName>
        <fullName evidence="7">LRRCT domain-containing protein</fullName>
    </recommendedName>
</protein>
<dbReference type="SMART" id="SM00369">
    <property type="entry name" value="LRR_TYP"/>
    <property type="match status" value="6"/>
</dbReference>
<dbReference type="EMBL" id="JAPFRF010000012">
    <property type="protein sequence ID" value="KAJ7313322.1"/>
    <property type="molecule type" value="Genomic_DNA"/>
</dbReference>
<feature type="compositionally biased region" description="Low complexity" evidence="4">
    <location>
        <begin position="431"/>
        <end position="448"/>
    </location>
</feature>
<keyword evidence="1" id="KW-0433">Leucine-rich repeat</keyword>
<feature type="domain" description="LRRCT" evidence="7">
    <location>
        <begin position="230"/>
        <end position="292"/>
    </location>
</feature>
<dbReference type="SUPFAM" id="SSF52058">
    <property type="entry name" value="L domain-like"/>
    <property type="match status" value="1"/>
</dbReference>
<dbReference type="PRINTS" id="PR00019">
    <property type="entry name" value="LEURICHRPT"/>
</dbReference>
<keyword evidence="2 6" id="KW-0732">Signal</keyword>
<dbReference type="SMART" id="SM00082">
    <property type="entry name" value="LRRCT"/>
    <property type="match status" value="1"/>
</dbReference>
<dbReference type="AlphaFoldDB" id="A0A9Q0XFG5"/>
<dbReference type="PANTHER" id="PTHR24369">
    <property type="entry name" value="ANTIGEN BSP, PUTATIVE-RELATED"/>
    <property type="match status" value="1"/>
</dbReference>
<feature type="chain" id="PRO_5040444347" description="LRRCT domain-containing protein" evidence="6">
    <location>
        <begin position="22"/>
        <end position="653"/>
    </location>
</feature>
<evidence type="ECO:0000313" key="9">
    <source>
        <dbReference type="Proteomes" id="UP001142489"/>
    </source>
</evidence>
<reference evidence="8" key="1">
    <citation type="journal article" date="2023" name="DNA Res.">
        <title>Chromosome-level genome assembly of Phrynocephalus forsythii using third-generation DNA sequencing and Hi-C analysis.</title>
        <authorList>
            <person name="Qi Y."/>
            <person name="Zhao W."/>
            <person name="Zhao Y."/>
            <person name="Niu C."/>
            <person name="Cao S."/>
            <person name="Zhang Y."/>
        </authorList>
    </citation>
    <scope>NUCLEOTIDE SEQUENCE</scope>
    <source>
        <tissue evidence="8">Muscle</tissue>
    </source>
</reference>
<evidence type="ECO:0000256" key="3">
    <source>
        <dbReference type="ARBA" id="ARBA00022737"/>
    </source>
</evidence>
<evidence type="ECO:0000256" key="5">
    <source>
        <dbReference type="SAM" id="Phobius"/>
    </source>
</evidence>
<proteinExistence type="predicted"/>
<keyword evidence="3" id="KW-0677">Repeat</keyword>
<name>A0A9Q0XFG5_9SAUR</name>
<evidence type="ECO:0000256" key="4">
    <source>
        <dbReference type="SAM" id="MobiDB-lite"/>
    </source>
</evidence>
<dbReference type="InterPro" id="IPR050541">
    <property type="entry name" value="LRR_TM_domain-containing"/>
</dbReference>
<comment type="caution">
    <text evidence="8">The sequence shown here is derived from an EMBL/GenBank/DDBJ whole genome shotgun (WGS) entry which is preliminary data.</text>
</comment>
<keyword evidence="5" id="KW-0472">Membrane</keyword>
<dbReference type="Proteomes" id="UP001142489">
    <property type="component" value="Unassembled WGS sequence"/>
</dbReference>
<feature type="compositionally biased region" description="Polar residues" evidence="4">
    <location>
        <begin position="451"/>
        <end position="466"/>
    </location>
</feature>